<accession>L0KBW6</accession>
<evidence type="ECO:0000256" key="5">
    <source>
        <dbReference type="ARBA" id="ARBA00022884"/>
    </source>
</evidence>
<evidence type="ECO:0000256" key="7">
    <source>
        <dbReference type="NCBIfam" id="TIGR00188"/>
    </source>
</evidence>
<comment type="catalytic activity">
    <reaction evidence="6">
        <text>Endonucleolytic cleavage of RNA, removing 5'-extranucleotides from tRNA precursor.</text>
        <dbReference type="EC" id="3.1.26.5"/>
    </reaction>
</comment>
<evidence type="ECO:0000313" key="9">
    <source>
        <dbReference type="Proteomes" id="UP000010880"/>
    </source>
</evidence>
<dbReference type="InterPro" id="IPR020568">
    <property type="entry name" value="Ribosomal_Su5_D2-typ_SF"/>
</dbReference>
<dbReference type="HAMAP" id="MF_00227">
    <property type="entry name" value="RNase_P"/>
    <property type="match status" value="1"/>
</dbReference>
<name>L0KBW6_HALHC</name>
<evidence type="ECO:0000256" key="6">
    <source>
        <dbReference type="HAMAP-Rule" id="MF_00227"/>
    </source>
</evidence>
<sequence>MKEDGKLRKTYQFKRVYNHGNSVADRILVLYSLANNKSQRRIGYSVSKKIGKAVTRNRVKRLFREVYRHNNSQLVSGTDIVLIARKPIVDASYHQIENSFNKLCHKAKIVKE</sequence>
<dbReference type="RefSeq" id="WP_015328217.1">
    <property type="nucleotide sequence ID" value="NC_019978.1"/>
</dbReference>
<reference evidence="9" key="1">
    <citation type="submission" date="2012-02" db="EMBL/GenBank/DDBJ databases">
        <title>The complete genome of Halobacteroides halobius DSM 5150.</title>
        <authorList>
            <person name="Lucas S."/>
            <person name="Copeland A."/>
            <person name="Lapidus A."/>
            <person name="Glavina del Rio T."/>
            <person name="Dalin E."/>
            <person name="Tice H."/>
            <person name="Bruce D."/>
            <person name="Goodwin L."/>
            <person name="Pitluck S."/>
            <person name="Peters L."/>
            <person name="Mikhailova N."/>
            <person name="Gu W."/>
            <person name="Kyrpides N."/>
            <person name="Mavromatis K."/>
            <person name="Ivanova N."/>
            <person name="Brettin T."/>
            <person name="Detter J.C."/>
            <person name="Han C."/>
            <person name="Larimer F."/>
            <person name="Land M."/>
            <person name="Hauser L."/>
            <person name="Markowitz V."/>
            <person name="Cheng J.-F."/>
            <person name="Hugenholtz P."/>
            <person name="Woyke T."/>
            <person name="Wu D."/>
            <person name="Tindall B."/>
            <person name="Pomrenke H."/>
            <person name="Brambilla E."/>
            <person name="Klenk H.-P."/>
            <person name="Eisen J.A."/>
        </authorList>
    </citation>
    <scope>NUCLEOTIDE SEQUENCE [LARGE SCALE GENOMIC DNA]</scope>
    <source>
        <strain evidence="9">ATCC 35273 / DSM 5150 / MD-1</strain>
    </source>
</reference>
<dbReference type="Pfam" id="PF00825">
    <property type="entry name" value="Ribonuclease_P"/>
    <property type="match status" value="1"/>
</dbReference>
<dbReference type="STRING" id="748449.Halha_2634"/>
<dbReference type="HOGENOM" id="CLU_117179_9_3_9"/>
<keyword evidence="4 6" id="KW-0378">Hydrolase</keyword>
<dbReference type="PATRIC" id="fig|748449.3.peg.2554"/>
<dbReference type="GO" id="GO:0042781">
    <property type="term" value="F:3'-tRNA processing endoribonuclease activity"/>
    <property type="evidence" value="ECO:0007669"/>
    <property type="project" value="TreeGrafter"/>
</dbReference>
<dbReference type="InterPro" id="IPR000100">
    <property type="entry name" value="RNase_P"/>
</dbReference>
<proteinExistence type="inferred from homology"/>
<gene>
    <name evidence="6" type="primary">rnpA</name>
    <name evidence="8" type="ordered locus">Halha_2634</name>
</gene>
<dbReference type="PANTHER" id="PTHR33992:SF1">
    <property type="entry name" value="RIBONUCLEASE P PROTEIN COMPONENT"/>
    <property type="match status" value="1"/>
</dbReference>
<comment type="subunit">
    <text evidence="6">Consists of a catalytic RNA component (M1 or rnpB) and a protein subunit.</text>
</comment>
<dbReference type="SUPFAM" id="SSF54211">
    <property type="entry name" value="Ribosomal protein S5 domain 2-like"/>
    <property type="match status" value="1"/>
</dbReference>
<evidence type="ECO:0000313" key="8">
    <source>
        <dbReference type="EMBL" id="AGB42506.1"/>
    </source>
</evidence>
<dbReference type="NCBIfam" id="TIGR00188">
    <property type="entry name" value="rnpA"/>
    <property type="match status" value="1"/>
</dbReference>
<evidence type="ECO:0000256" key="3">
    <source>
        <dbReference type="ARBA" id="ARBA00022759"/>
    </source>
</evidence>
<keyword evidence="3 6" id="KW-0255">Endonuclease</keyword>
<keyword evidence="5 6" id="KW-0694">RNA-binding</keyword>
<protein>
    <recommendedName>
        <fullName evidence="6 7">Ribonuclease P protein component</fullName>
        <shortName evidence="6">RNase P protein</shortName>
        <shortName evidence="6">RNaseP protein</shortName>
        <ecNumber evidence="6 7">3.1.26.5</ecNumber>
    </recommendedName>
    <alternativeName>
        <fullName evidence="6">Protein C5</fullName>
    </alternativeName>
</protein>
<dbReference type="GO" id="GO:0004526">
    <property type="term" value="F:ribonuclease P activity"/>
    <property type="evidence" value="ECO:0007669"/>
    <property type="project" value="UniProtKB-UniRule"/>
</dbReference>
<dbReference type="PANTHER" id="PTHR33992">
    <property type="entry name" value="RIBONUCLEASE P PROTEIN COMPONENT"/>
    <property type="match status" value="1"/>
</dbReference>
<dbReference type="EC" id="3.1.26.5" evidence="6 7"/>
<dbReference type="AlphaFoldDB" id="L0KBW6"/>
<dbReference type="GO" id="GO:0000049">
    <property type="term" value="F:tRNA binding"/>
    <property type="evidence" value="ECO:0007669"/>
    <property type="project" value="UniProtKB-UniRule"/>
</dbReference>
<keyword evidence="2 6" id="KW-0540">Nuclease</keyword>
<organism evidence="8 9">
    <name type="scientific">Halobacteroides halobius (strain ATCC 35273 / DSM 5150 / MD-1)</name>
    <dbReference type="NCBI Taxonomy" id="748449"/>
    <lineage>
        <taxon>Bacteria</taxon>
        <taxon>Bacillati</taxon>
        <taxon>Bacillota</taxon>
        <taxon>Clostridia</taxon>
        <taxon>Halanaerobiales</taxon>
        <taxon>Halobacteroidaceae</taxon>
        <taxon>Halobacteroides</taxon>
    </lineage>
</organism>
<dbReference type="Gene3D" id="3.30.230.10">
    <property type="match status" value="1"/>
</dbReference>
<evidence type="ECO:0000256" key="2">
    <source>
        <dbReference type="ARBA" id="ARBA00022722"/>
    </source>
</evidence>
<comment type="similarity">
    <text evidence="6">Belongs to the RnpA family.</text>
</comment>
<dbReference type="EMBL" id="CP003359">
    <property type="protein sequence ID" value="AGB42506.1"/>
    <property type="molecule type" value="Genomic_DNA"/>
</dbReference>
<evidence type="ECO:0000256" key="1">
    <source>
        <dbReference type="ARBA" id="ARBA00022694"/>
    </source>
</evidence>
<keyword evidence="9" id="KW-1185">Reference proteome</keyword>
<keyword evidence="1 6" id="KW-0819">tRNA processing</keyword>
<dbReference type="eggNOG" id="COG0594">
    <property type="taxonomic scope" value="Bacteria"/>
</dbReference>
<dbReference type="KEGG" id="hhl:Halha_2634"/>
<dbReference type="GO" id="GO:0001682">
    <property type="term" value="P:tRNA 5'-leader removal"/>
    <property type="evidence" value="ECO:0007669"/>
    <property type="project" value="UniProtKB-UniRule"/>
</dbReference>
<evidence type="ECO:0000256" key="4">
    <source>
        <dbReference type="ARBA" id="ARBA00022801"/>
    </source>
</evidence>
<dbReference type="OrthoDB" id="9810867at2"/>
<dbReference type="Proteomes" id="UP000010880">
    <property type="component" value="Chromosome"/>
</dbReference>
<dbReference type="GO" id="GO:0030677">
    <property type="term" value="C:ribonuclease P complex"/>
    <property type="evidence" value="ECO:0007669"/>
    <property type="project" value="TreeGrafter"/>
</dbReference>
<comment type="function">
    <text evidence="6">RNaseP catalyzes the removal of the 5'-leader sequence from pre-tRNA to produce the mature 5'-terminus. It can also cleave other RNA substrates such as 4.5S RNA. The protein component plays an auxiliary but essential role in vivo by binding to the 5'-leader sequence and broadening the substrate specificity of the ribozyme.</text>
</comment>
<dbReference type="InterPro" id="IPR014721">
    <property type="entry name" value="Ribsml_uS5_D2-typ_fold_subgr"/>
</dbReference>